<protein>
    <submittedName>
        <fullName evidence="1">Uncharacterized protein</fullName>
    </submittedName>
</protein>
<evidence type="ECO:0000313" key="1">
    <source>
        <dbReference type="EMBL" id="GIY66750.1"/>
    </source>
</evidence>
<name>A0AAV4VB80_CAEEX</name>
<comment type="caution">
    <text evidence="1">The sequence shown here is derived from an EMBL/GenBank/DDBJ whole genome shotgun (WGS) entry which is preliminary data.</text>
</comment>
<organism evidence="1 2">
    <name type="scientific">Caerostris extrusa</name>
    <name type="common">Bark spider</name>
    <name type="synonym">Caerostris bankana</name>
    <dbReference type="NCBI Taxonomy" id="172846"/>
    <lineage>
        <taxon>Eukaryota</taxon>
        <taxon>Metazoa</taxon>
        <taxon>Ecdysozoa</taxon>
        <taxon>Arthropoda</taxon>
        <taxon>Chelicerata</taxon>
        <taxon>Arachnida</taxon>
        <taxon>Araneae</taxon>
        <taxon>Araneomorphae</taxon>
        <taxon>Entelegynae</taxon>
        <taxon>Araneoidea</taxon>
        <taxon>Araneidae</taxon>
        <taxon>Caerostris</taxon>
    </lineage>
</organism>
<accession>A0AAV4VB80</accession>
<sequence length="133" mass="15070">MIKIDFASKSLATSVIGTSPNIWPRYATPGQGDQSYLSFSVKMNTDERILGVTGQLLRDISRTFYLDSIRFNAFYLHLSTGKPSPLRRVNYSGISSERFILIRYALRPFSYTYRRKTKSIGMTISVGKEGRLG</sequence>
<reference evidence="1 2" key="1">
    <citation type="submission" date="2021-06" db="EMBL/GenBank/DDBJ databases">
        <title>Caerostris extrusa draft genome.</title>
        <authorList>
            <person name="Kono N."/>
            <person name="Arakawa K."/>
        </authorList>
    </citation>
    <scope>NUCLEOTIDE SEQUENCE [LARGE SCALE GENOMIC DNA]</scope>
</reference>
<proteinExistence type="predicted"/>
<dbReference type="AlphaFoldDB" id="A0AAV4VB80"/>
<evidence type="ECO:0000313" key="2">
    <source>
        <dbReference type="Proteomes" id="UP001054945"/>
    </source>
</evidence>
<keyword evidence="2" id="KW-1185">Reference proteome</keyword>
<dbReference type="EMBL" id="BPLR01014150">
    <property type="protein sequence ID" value="GIY66750.1"/>
    <property type="molecule type" value="Genomic_DNA"/>
</dbReference>
<gene>
    <name evidence="1" type="ORF">CEXT_447881</name>
</gene>
<dbReference type="Proteomes" id="UP001054945">
    <property type="component" value="Unassembled WGS sequence"/>
</dbReference>